<reference evidence="9 10" key="1">
    <citation type="submission" date="2015-07" db="EMBL/GenBank/DDBJ databases">
        <title>Whole genome sequencing of Bosea vaviloviae isolated from cave pool.</title>
        <authorList>
            <person name="Tan N.E.H."/>
            <person name="Lee Y.P."/>
            <person name="Gan H.M."/>
            <person name="Barton H."/>
            <person name="Savka M.A."/>
        </authorList>
    </citation>
    <scope>NUCLEOTIDE SEQUENCE [LARGE SCALE GENOMIC DNA]</scope>
    <source>
        <strain evidence="9 10">SD260</strain>
    </source>
</reference>
<protein>
    <recommendedName>
        <fullName evidence="2">shikimate dehydrogenase (NADP(+))</fullName>
        <ecNumber evidence="2">1.1.1.25</ecNumber>
    </recommendedName>
</protein>
<dbReference type="EMBL" id="LGSZ01000031">
    <property type="protein sequence ID" value="KPH81213.1"/>
    <property type="molecule type" value="Genomic_DNA"/>
</dbReference>
<accession>A0A0N1F5D3</accession>
<keyword evidence="5" id="KW-0057">Aromatic amino acid biosynthesis</keyword>
<keyword evidence="10" id="KW-1185">Reference proteome</keyword>
<keyword evidence="4" id="KW-0560">Oxidoreductase</keyword>
<dbReference type="PANTHER" id="PTHR21089:SF1">
    <property type="entry name" value="BIFUNCTIONAL 3-DEHYDROQUINATE DEHYDRATASE_SHIKIMATE DEHYDROGENASE, CHLOROPLASTIC"/>
    <property type="match status" value="1"/>
</dbReference>
<evidence type="ECO:0000259" key="7">
    <source>
        <dbReference type="Pfam" id="PF01488"/>
    </source>
</evidence>
<dbReference type="Pfam" id="PF08501">
    <property type="entry name" value="Shikimate_dh_N"/>
    <property type="match status" value="1"/>
</dbReference>
<dbReference type="GO" id="GO:0004764">
    <property type="term" value="F:shikimate 3-dehydrogenase (NADP+) activity"/>
    <property type="evidence" value="ECO:0007669"/>
    <property type="project" value="UniProtKB-EC"/>
</dbReference>
<dbReference type="InterPro" id="IPR022893">
    <property type="entry name" value="Shikimate_DH_fam"/>
</dbReference>
<dbReference type="AlphaFoldDB" id="A0A0N1F5D3"/>
<gene>
    <name evidence="9" type="ORF">AE618_09265</name>
</gene>
<dbReference type="GO" id="GO:0005829">
    <property type="term" value="C:cytosol"/>
    <property type="evidence" value="ECO:0007669"/>
    <property type="project" value="TreeGrafter"/>
</dbReference>
<dbReference type="InterPro" id="IPR046346">
    <property type="entry name" value="Aminoacid_DH-like_N_sf"/>
</dbReference>
<dbReference type="GO" id="GO:0009073">
    <property type="term" value="P:aromatic amino acid family biosynthetic process"/>
    <property type="evidence" value="ECO:0007669"/>
    <property type="project" value="UniProtKB-KW"/>
</dbReference>
<feature type="domain" description="Quinate/shikimate 5-dehydrogenase/glutamyl-tRNA reductase" evidence="7">
    <location>
        <begin position="126"/>
        <end position="198"/>
    </location>
</feature>
<comment type="pathway">
    <text evidence="1">Metabolic intermediate biosynthesis; chorismate biosynthesis; chorismate from D-erythrose 4-phosphate and phosphoenolpyruvate: step 4/7.</text>
</comment>
<dbReference type="GO" id="GO:0050661">
    <property type="term" value="F:NADP binding"/>
    <property type="evidence" value="ECO:0007669"/>
    <property type="project" value="TreeGrafter"/>
</dbReference>
<dbReference type="InterPro" id="IPR006151">
    <property type="entry name" value="Shikm_DH/Glu-tRNA_Rdtase"/>
</dbReference>
<dbReference type="SUPFAM" id="SSF51735">
    <property type="entry name" value="NAD(P)-binding Rossmann-fold domains"/>
    <property type="match status" value="1"/>
</dbReference>
<evidence type="ECO:0000256" key="6">
    <source>
        <dbReference type="ARBA" id="ARBA00049442"/>
    </source>
</evidence>
<evidence type="ECO:0000256" key="2">
    <source>
        <dbReference type="ARBA" id="ARBA00012962"/>
    </source>
</evidence>
<dbReference type="PANTHER" id="PTHR21089">
    <property type="entry name" value="SHIKIMATE DEHYDROGENASE"/>
    <property type="match status" value="1"/>
</dbReference>
<evidence type="ECO:0000256" key="4">
    <source>
        <dbReference type="ARBA" id="ARBA00023002"/>
    </source>
</evidence>
<name>A0A0N1F5D3_9HYPH</name>
<dbReference type="Gene3D" id="3.40.50.720">
    <property type="entry name" value="NAD(P)-binding Rossmann-like Domain"/>
    <property type="match status" value="1"/>
</dbReference>
<dbReference type="SUPFAM" id="SSF53223">
    <property type="entry name" value="Aminoacid dehydrogenase-like, N-terminal domain"/>
    <property type="match status" value="1"/>
</dbReference>
<keyword evidence="5" id="KW-0028">Amino-acid biosynthesis</keyword>
<dbReference type="Gene3D" id="3.40.50.10860">
    <property type="entry name" value="Leucine Dehydrogenase, chain A, domain 1"/>
    <property type="match status" value="1"/>
</dbReference>
<dbReference type="Pfam" id="PF01488">
    <property type="entry name" value="Shikimate_DH"/>
    <property type="match status" value="1"/>
</dbReference>
<dbReference type="EC" id="1.1.1.25" evidence="2"/>
<evidence type="ECO:0000259" key="8">
    <source>
        <dbReference type="Pfam" id="PF08501"/>
    </source>
</evidence>
<dbReference type="InterPro" id="IPR013708">
    <property type="entry name" value="Shikimate_DH-bd_N"/>
</dbReference>
<dbReference type="Proteomes" id="UP000037822">
    <property type="component" value="Unassembled WGS sequence"/>
</dbReference>
<dbReference type="GO" id="GO:0009423">
    <property type="term" value="P:chorismate biosynthetic process"/>
    <property type="evidence" value="ECO:0007669"/>
    <property type="project" value="UniProtKB-UniPathway"/>
</dbReference>
<evidence type="ECO:0000256" key="5">
    <source>
        <dbReference type="ARBA" id="ARBA00023141"/>
    </source>
</evidence>
<keyword evidence="3" id="KW-0521">NADP</keyword>
<organism evidence="9 10">
    <name type="scientific">Bosea vaviloviae</name>
    <dbReference type="NCBI Taxonomy" id="1526658"/>
    <lineage>
        <taxon>Bacteria</taxon>
        <taxon>Pseudomonadati</taxon>
        <taxon>Pseudomonadota</taxon>
        <taxon>Alphaproteobacteria</taxon>
        <taxon>Hyphomicrobiales</taxon>
        <taxon>Boseaceae</taxon>
        <taxon>Bosea</taxon>
    </lineage>
</organism>
<feature type="domain" description="Shikimate dehydrogenase substrate binding N-terminal" evidence="8">
    <location>
        <begin position="13"/>
        <end position="96"/>
    </location>
</feature>
<sequence length="274" mass="28477">MTEISGHTRVYAILADPVHHVQTPQKLNALMRARGHDGVMVPVHVGAGELATVVASLKAMKTLGGFVVTVPHKTAIVALCDEVSRQAQLVGAVNCVRREADGRLVGDILDGLGFVAGMRREGFEPKGRRVLLLGAGGAANAVAFALADAGVAGLSIANRTRAKSEDLARRLSQAFPALPVDLDEPGAAAPDIVINGTSLGLAEGDPLPLDASRLTAGQIVAEVIMQPRVTALLAAAQARGCSIHYGLPMLECQLEMMGDFMGMTSPDKTPPGKT</sequence>
<dbReference type="RefSeq" id="WP_054208764.1">
    <property type="nucleotide sequence ID" value="NZ_LGSZ01000031.1"/>
</dbReference>
<evidence type="ECO:0000313" key="10">
    <source>
        <dbReference type="Proteomes" id="UP000037822"/>
    </source>
</evidence>
<evidence type="ECO:0000313" key="9">
    <source>
        <dbReference type="EMBL" id="KPH81213.1"/>
    </source>
</evidence>
<dbReference type="CDD" id="cd01065">
    <property type="entry name" value="NAD_bind_Shikimate_DH"/>
    <property type="match status" value="1"/>
</dbReference>
<comment type="catalytic activity">
    <reaction evidence="6">
        <text>shikimate + NADP(+) = 3-dehydroshikimate + NADPH + H(+)</text>
        <dbReference type="Rhea" id="RHEA:17737"/>
        <dbReference type="ChEBI" id="CHEBI:15378"/>
        <dbReference type="ChEBI" id="CHEBI:16630"/>
        <dbReference type="ChEBI" id="CHEBI:36208"/>
        <dbReference type="ChEBI" id="CHEBI:57783"/>
        <dbReference type="ChEBI" id="CHEBI:58349"/>
        <dbReference type="EC" id="1.1.1.25"/>
    </reaction>
</comment>
<evidence type="ECO:0000256" key="1">
    <source>
        <dbReference type="ARBA" id="ARBA00004871"/>
    </source>
</evidence>
<evidence type="ECO:0000256" key="3">
    <source>
        <dbReference type="ARBA" id="ARBA00022857"/>
    </source>
</evidence>
<dbReference type="UniPathway" id="UPA00053">
    <property type="reaction ID" value="UER00087"/>
</dbReference>
<dbReference type="InterPro" id="IPR036291">
    <property type="entry name" value="NAD(P)-bd_dom_sf"/>
</dbReference>
<comment type="caution">
    <text evidence="9">The sequence shown here is derived from an EMBL/GenBank/DDBJ whole genome shotgun (WGS) entry which is preliminary data.</text>
</comment>
<proteinExistence type="predicted"/>
<dbReference type="GO" id="GO:0019632">
    <property type="term" value="P:shikimate metabolic process"/>
    <property type="evidence" value="ECO:0007669"/>
    <property type="project" value="TreeGrafter"/>
</dbReference>
<dbReference type="OrthoDB" id="7873617at2"/>
<dbReference type="PATRIC" id="fig|1526658.3.peg.5342"/>